<dbReference type="AlphaFoldDB" id="K3X951"/>
<dbReference type="VEuPathDB" id="FungiDB:PYU1_G013721"/>
<dbReference type="SUPFAM" id="SSF48264">
    <property type="entry name" value="Cytochrome P450"/>
    <property type="match status" value="1"/>
</dbReference>
<sequence length="105" mass="11927">MVMCFISTGTGTTSQSMSFFLVMTNRYSPVLKNNDIETPSRKDVGYLIYLEAAIRENLHLNPPVTVTMRVVIAAYATMRLKSVWGEDALEFKSERWTEPTTVNSR</sequence>
<dbReference type="Gene3D" id="1.10.630.10">
    <property type="entry name" value="Cytochrome P450"/>
    <property type="match status" value="1"/>
</dbReference>
<comment type="similarity">
    <text evidence="1">Belongs to the cytochrome P450 family.</text>
</comment>
<evidence type="ECO:0000256" key="4">
    <source>
        <dbReference type="ARBA" id="ARBA00023004"/>
    </source>
</evidence>
<proteinExistence type="inferred from homology"/>
<keyword evidence="3" id="KW-0560">Oxidoreductase</keyword>
<dbReference type="Proteomes" id="UP000019132">
    <property type="component" value="Unassembled WGS sequence"/>
</dbReference>
<evidence type="ECO:0000256" key="1">
    <source>
        <dbReference type="ARBA" id="ARBA00010617"/>
    </source>
</evidence>
<reference evidence="6" key="2">
    <citation type="submission" date="2010-04" db="EMBL/GenBank/DDBJ databases">
        <authorList>
            <person name="Buell R."/>
            <person name="Hamilton J."/>
            <person name="Hostetler J."/>
        </authorList>
    </citation>
    <scope>NUCLEOTIDE SEQUENCE [LARGE SCALE GENOMIC DNA]</scope>
    <source>
        <strain evidence="6">DAOM:BR144</strain>
    </source>
</reference>
<dbReference type="PANTHER" id="PTHR24296">
    <property type="entry name" value="CYTOCHROME P450"/>
    <property type="match status" value="1"/>
</dbReference>
<evidence type="ECO:0000256" key="2">
    <source>
        <dbReference type="ARBA" id="ARBA00022723"/>
    </source>
</evidence>
<dbReference type="STRING" id="431595.K3X951"/>
<dbReference type="GO" id="GO:0020037">
    <property type="term" value="F:heme binding"/>
    <property type="evidence" value="ECO:0007669"/>
    <property type="project" value="InterPro"/>
</dbReference>
<dbReference type="eggNOG" id="KOG0157">
    <property type="taxonomic scope" value="Eukaryota"/>
</dbReference>
<accession>K3X951</accession>
<dbReference type="EnsemblProtists" id="PYU1_T013750">
    <property type="protein sequence ID" value="PYU1_T013750"/>
    <property type="gene ID" value="PYU1_G013721"/>
</dbReference>
<evidence type="ECO:0000313" key="5">
    <source>
        <dbReference type="EnsemblProtists" id="PYU1_T013750"/>
    </source>
</evidence>
<keyword evidence="6" id="KW-1185">Reference proteome</keyword>
<name>K3X951_GLOUD</name>
<evidence type="ECO:0000256" key="3">
    <source>
        <dbReference type="ARBA" id="ARBA00023002"/>
    </source>
</evidence>
<dbReference type="GO" id="GO:0004497">
    <property type="term" value="F:monooxygenase activity"/>
    <property type="evidence" value="ECO:0007669"/>
    <property type="project" value="InterPro"/>
</dbReference>
<dbReference type="InParanoid" id="K3X951"/>
<keyword evidence="2" id="KW-0479">Metal-binding</keyword>
<reference evidence="5" key="3">
    <citation type="submission" date="2015-02" db="UniProtKB">
        <authorList>
            <consortium name="EnsemblProtists"/>
        </authorList>
    </citation>
    <scope>IDENTIFICATION</scope>
    <source>
        <strain evidence="5">DAOM BR144</strain>
    </source>
</reference>
<evidence type="ECO:0000313" key="6">
    <source>
        <dbReference type="Proteomes" id="UP000019132"/>
    </source>
</evidence>
<dbReference type="InterPro" id="IPR036396">
    <property type="entry name" value="Cyt_P450_sf"/>
</dbReference>
<organism evidence="5 6">
    <name type="scientific">Globisporangium ultimum (strain ATCC 200006 / CBS 805.95 / DAOM BR144)</name>
    <name type="common">Pythium ultimum</name>
    <dbReference type="NCBI Taxonomy" id="431595"/>
    <lineage>
        <taxon>Eukaryota</taxon>
        <taxon>Sar</taxon>
        <taxon>Stramenopiles</taxon>
        <taxon>Oomycota</taxon>
        <taxon>Peronosporomycetes</taxon>
        <taxon>Pythiales</taxon>
        <taxon>Pythiaceae</taxon>
        <taxon>Globisporangium</taxon>
    </lineage>
</organism>
<dbReference type="HOGENOM" id="CLU_161113_0_0_1"/>
<protein>
    <submittedName>
        <fullName evidence="5">Uncharacterized protein</fullName>
    </submittedName>
</protein>
<dbReference type="GO" id="GO:0016705">
    <property type="term" value="F:oxidoreductase activity, acting on paired donors, with incorporation or reduction of molecular oxygen"/>
    <property type="evidence" value="ECO:0007669"/>
    <property type="project" value="InterPro"/>
</dbReference>
<dbReference type="GO" id="GO:0005506">
    <property type="term" value="F:iron ion binding"/>
    <property type="evidence" value="ECO:0007669"/>
    <property type="project" value="InterPro"/>
</dbReference>
<keyword evidence="4" id="KW-0408">Iron</keyword>
<dbReference type="EMBL" id="GL376586">
    <property type="status" value="NOT_ANNOTATED_CDS"/>
    <property type="molecule type" value="Genomic_DNA"/>
</dbReference>
<reference evidence="6" key="1">
    <citation type="journal article" date="2010" name="Genome Biol.">
        <title>Genome sequence of the necrotrophic plant pathogen Pythium ultimum reveals original pathogenicity mechanisms and effector repertoire.</title>
        <authorList>
            <person name="Levesque C.A."/>
            <person name="Brouwer H."/>
            <person name="Cano L."/>
            <person name="Hamilton J.P."/>
            <person name="Holt C."/>
            <person name="Huitema E."/>
            <person name="Raffaele S."/>
            <person name="Robideau G.P."/>
            <person name="Thines M."/>
            <person name="Win J."/>
            <person name="Zerillo M.M."/>
            <person name="Beakes G.W."/>
            <person name="Boore J.L."/>
            <person name="Busam D."/>
            <person name="Dumas B."/>
            <person name="Ferriera S."/>
            <person name="Fuerstenberg S.I."/>
            <person name="Gachon C.M."/>
            <person name="Gaulin E."/>
            <person name="Govers F."/>
            <person name="Grenville-Briggs L."/>
            <person name="Horner N."/>
            <person name="Hostetler J."/>
            <person name="Jiang R.H."/>
            <person name="Johnson J."/>
            <person name="Krajaejun T."/>
            <person name="Lin H."/>
            <person name="Meijer H.J."/>
            <person name="Moore B."/>
            <person name="Morris P."/>
            <person name="Phuntmart V."/>
            <person name="Puiu D."/>
            <person name="Shetty J."/>
            <person name="Stajich J.E."/>
            <person name="Tripathy S."/>
            <person name="Wawra S."/>
            <person name="van West P."/>
            <person name="Whitty B.R."/>
            <person name="Coutinho P.M."/>
            <person name="Henrissat B."/>
            <person name="Martin F."/>
            <person name="Thomas P.D."/>
            <person name="Tyler B.M."/>
            <person name="De Vries R.P."/>
            <person name="Kamoun S."/>
            <person name="Yandell M."/>
            <person name="Tisserat N."/>
            <person name="Buell C.R."/>
        </authorList>
    </citation>
    <scope>NUCLEOTIDE SEQUENCE</scope>
    <source>
        <strain evidence="6">DAOM:BR144</strain>
    </source>
</reference>